<name>A0AAX1MZ49_9BACT</name>
<accession>A0AAX1MZ49</accession>
<proteinExistence type="predicted"/>
<evidence type="ECO:0000313" key="2">
    <source>
        <dbReference type="EMBL" id="QWG00614.1"/>
    </source>
</evidence>
<dbReference type="PROSITE" id="PS51186">
    <property type="entry name" value="GNAT"/>
    <property type="match status" value="1"/>
</dbReference>
<organism evidence="2 3">
    <name type="scientific">Flammeovirga yaeyamensis</name>
    <dbReference type="NCBI Taxonomy" id="367791"/>
    <lineage>
        <taxon>Bacteria</taxon>
        <taxon>Pseudomonadati</taxon>
        <taxon>Bacteroidota</taxon>
        <taxon>Cytophagia</taxon>
        <taxon>Cytophagales</taxon>
        <taxon>Flammeovirgaceae</taxon>
        <taxon>Flammeovirga</taxon>
    </lineage>
</organism>
<protein>
    <submittedName>
        <fullName evidence="2">GNAT family N-acetyltransferase</fullName>
    </submittedName>
</protein>
<feature type="domain" description="N-acetyltransferase" evidence="1">
    <location>
        <begin position="2"/>
        <end position="167"/>
    </location>
</feature>
<gene>
    <name evidence="2" type="ORF">KMW28_13230</name>
</gene>
<dbReference type="Pfam" id="PF13302">
    <property type="entry name" value="Acetyltransf_3"/>
    <property type="match status" value="1"/>
</dbReference>
<keyword evidence="3" id="KW-1185">Reference proteome</keyword>
<dbReference type="AlphaFoldDB" id="A0AAX1MZ49"/>
<dbReference type="GO" id="GO:0016747">
    <property type="term" value="F:acyltransferase activity, transferring groups other than amino-acyl groups"/>
    <property type="evidence" value="ECO:0007669"/>
    <property type="project" value="InterPro"/>
</dbReference>
<evidence type="ECO:0000313" key="3">
    <source>
        <dbReference type="Proteomes" id="UP000678679"/>
    </source>
</evidence>
<evidence type="ECO:0000259" key="1">
    <source>
        <dbReference type="PROSITE" id="PS51186"/>
    </source>
</evidence>
<dbReference type="KEGG" id="fya:KMW28_13230"/>
<dbReference type="SUPFAM" id="SSF55729">
    <property type="entry name" value="Acyl-CoA N-acyltransferases (Nat)"/>
    <property type="match status" value="1"/>
</dbReference>
<dbReference type="PANTHER" id="PTHR43415">
    <property type="entry name" value="SPERMIDINE N(1)-ACETYLTRANSFERASE"/>
    <property type="match status" value="1"/>
</dbReference>
<sequence length="173" mass="20043">MIELRPIQKENVNSFYQWLNDEEVIKYSLSLFQKLNSKEEIQKWFNTIIDDRVNLNKGIYIKGTNIFIGYAGISNISTTNKSGEYYIFIGDKDCWGKGYGTATTTEIIKIGFTEMELNQIMLTVSEPNTGGLKAYQKAGFKLEGRLRQAAFRDHEFHDKIVMSILKEEYQEKI</sequence>
<dbReference type="Gene3D" id="3.40.630.30">
    <property type="match status" value="1"/>
</dbReference>
<dbReference type="InterPro" id="IPR000182">
    <property type="entry name" value="GNAT_dom"/>
</dbReference>
<dbReference type="RefSeq" id="WP_169666093.1">
    <property type="nucleotide sequence ID" value="NZ_CP076132.1"/>
</dbReference>
<dbReference type="EMBL" id="CP076132">
    <property type="protein sequence ID" value="QWG00614.1"/>
    <property type="molecule type" value="Genomic_DNA"/>
</dbReference>
<dbReference type="PANTHER" id="PTHR43415:SF3">
    <property type="entry name" value="GNAT-FAMILY ACETYLTRANSFERASE"/>
    <property type="match status" value="1"/>
</dbReference>
<reference evidence="2 3" key="1">
    <citation type="submission" date="2021-05" db="EMBL/GenBank/DDBJ databases">
        <title>Comparative genomic studies on the polysaccharide-degrading batcterial strains of the Flammeovirga genus.</title>
        <authorList>
            <person name="Zewei F."/>
            <person name="Zheng Z."/>
            <person name="Yu L."/>
            <person name="Ruyue G."/>
            <person name="Yanhong M."/>
            <person name="Yuanyuan C."/>
            <person name="Jingyan G."/>
            <person name="Wenjun H."/>
        </authorList>
    </citation>
    <scope>NUCLEOTIDE SEQUENCE [LARGE SCALE GENOMIC DNA]</scope>
    <source>
        <strain evidence="2 3">NBRC:100898</strain>
    </source>
</reference>
<dbReference type="Proteomes" id="UP000678679">
    <property type="component" value="Chromosome 1"/>
</dbReference>
<dbReference type="InterPro" id="IPR016181">
    <property type="entry name" value="Acyl_CoA_acyltransferase"/>
</dbReference>